<keyword evidence="8" id="KW-0808">Transferase</keyword>
<dbReference type="GO" id="GO:0016020">
    <property type="term" value="C:membrane"/>
    <property type="evidence" value="ECO:0007669"/>
    <property type="project" value="UniProtKB-SubCell"/>
</dbReference>
<name>A0A438FGX4_VITVI</name>
<keyword evidence="6" id="KW-0472">Membrane</keyword>
<dbReference type="SUPFAM" id="SSF52058">
    <property type="entry name" value="L domain-like"/>
    <property type="match status" value="1"/>
</dbReference>
<keyword evidence="7" id="KW-0325">Glycoprotein</keyword>
<dbReference type="EMBL" id="QGNW01000901">
    <property type="protein sequence ID" value="RVW59249.1"/>
    <property type="molecule type" value="Genomic_DNA"/>
</dbReference>
<evidence type="ECO:0000256" key="2">
    <source>
        <dbReference type="ARBA" id="ARBA00004370"/>
    </source>
</evidence>
<evidence type="ECO:0000256" key="1">
    <source>
        <dbReference type="ARBA" id="ARBA00004196"/>
    </source>
</evidence>
<evidence type="ECO:0000313" key="9">
    <source>
        <dbReference type="Proteomes" id="UP000288805"/>
    </source>
</evidence>
<dbReference type="InterPro" id="IPR032675">
    <property type="entry name" value="LRR_dom_sf"/>
</dbReference>
<evidence type="ECO:0000313" key="8">
    <source>
        <dbReference type="EMBL" id="RVW59249.1"/>
    </source>
</evidence>
<keyword evidence="5" id="KW-0677">Repeat</keyword>
<evidence type="ECO:0000256" key="5">
    <source>
        <dbReference type="ARBA" id="ARBA00022737"/>
    </source>
</evidence>
<dbReference type="Proteomes" id="UP000288805">
    <property type="component" value="Unassembled WGS sequence"/>
</dbReference>
<comment type="subcellular location">
    <subcellularLocation>
        <location evidence="1">Cell envelope</location>
    </subcellularLocation>
    <subcellularLocation>
        <location evidence="2">Membrane</location>
    </subcellularLocation>
</comment>
<evidence type="ECO:0000256" key="6">
    <source>
        <dbReference type="ARBA" id="ARBA00023136"/>
    </source>
</evidence>
<keyword evidence="8" id="KW-0675">Receptor</keyword>
<keyword evidence="8" id="KW-0418">Kinase</keyword>
<comment type="caution">
    <text evidence="8">The sequence shown here is derived from an EMBL/GenBank/DDBJ whole genome shotgun (WGS) entry which is preliminary data.</text>
</comment>
<gene>
    <name evidence="8" type="primary">VvCHDh000041_5</name>
    <name evidence="8" type="ORF">CK203_101422</name>
</gene>
<dbReference type="AlphaFoldDB" id="A0A438FGX4"/>
<evidence type="ECO:0000256" key="4">
    <source>
        <dbReference type="ARBA" id="ARBA00022729"/>
    </source>
</evidence>
<dbReference type="Gene3D" id="3.80.10.10">
    <property type="entry name" value="Ribonuclease Inhibitor"/>
    <property type="match status" value="1"/>
</dbReference>
<dbReference type="PANTHER" id="PTHR48059">
    <property type="entry name" value="POLYGALACTURONASE INHIBITOR 1"/>
    <property type="match status" value="1"/>
</dbReference>
<dbReference type="FunFam" id="3.80.10.10:FF:000041">
    <property type="entry name" value="LRR receptor-like serine/threonine-protein kinase ERECTA"/>
    <property type="match status" value="1"/>
</dbReference>
<dbReference type="InterPro" id="IPR051848">
    <property type="entry name" value="PGIP"/>
</dbReference>
<dbReference type="InterPro" id="IPR001611">
    <property type="entry name" value="Leu-rich_rpt"/>
</dbReference>
<evidence type="ECO:0000256" key="3">
    <source>
        <dbReference type="ARBA" id="ARBA00022614"/>
    </source>
</evidence>
<dbReference type="PRINTS" id="PR00019">
    <property type="entry name" value="LEURICHRPT"/>
</dbReference>
<keyword evidence="4" id="KW-0732">Signal</keyword>
<keyword evidence="3" id="KW-0433">Leucine-rich repeat</keyword>
<dbReference type="GO" id="GO:0016301">
    <property type="term" value="F:kinase activity"/>
    <property type="evidence" value="ECO:0007669"/>
    <property type="project" value="UniProtKB-KW"/>
</dbReference>
<dbReference type="PANTHER" id="PTHR48059:SF19">
    <property type="entry name" value="RECEPTOR-LIKE PROTEIN KINASE 5"/>
    <property type="match status" value="1"/>
</dbReference>
<accession>A0A438FGX4</accession>
<sequence length="140" mass="15379">MLTGPIPAGISRLKNLSLLSVDRNQLSAGIPDFFSSFTDLRVLRLSHNKFFGKIPKSISSLAPNLAYLELGHNSLAGQVPDFLGNFTALDTLDLSWNQFSGIVPKTFAKLTKIFNLDLSHNSLVDPFPEMFVKGIDSLDL</sequence>
<dbReference type="Pfam" id="PF13855">
    <property type="entry name" value="LRR_8"/>
    <property type="match status" value="1"/>
</dbReference>
<dbReference type="Pfam" id="PF00560">
    <property type="entry name" value="LRR_1"/>
    <property type="match status" value="2"/>
</dbReference>
<proteinExistence type="predicted"/>
<organism evidence="8 9">
    <name type="scientific">Vitis vinifera</name>
    <name type="common">Grape</name>
    <dbReference type="NCBI Taxonomy" id="29760"/>
    <lineage>
        <taxon>Eukaryota</taxon>
        <taxon>Viridiplantae</taxon>
        <taxon>Streptophyta</taxon>
        <taxon>Embryophyta</taxon>
        <taxon>Tracheophyta</taxon>
        <taxon>Spermatophyta</taxon>
        <taxon>Magnoliopsida</taxon>
        <taxon>eudicotyledons</taxon>
        <taxon>Gunneridae</taxon>
        <taxon>Pentapetalae</taxon>
        <taxon>rosids</taxon>
        <taxon>Vitales</taxon>
        <taxon>Vitaceae</taxon>
        <taxon>Viteae</taxon>
        <taxon>Vitis</taxon>
    </lineage>
</organism>
<evidence type="ECO:0000256" key="7">
    <source>
        <dbReference type="ARBA" id="ARBA00023180"/>
    </source>
</evidence>
<reference evidence="8 9" key="1">
    <citation type="journal article" date="2018" name="PLoS Genet.">
        <title>Population sequencing reveals clonal diversity and ancestral inbreeding in the grapevine cultivar Chardonnay.</title>
        <authorList>
            <person name="Roach M.J."/>
            <person name="Johnson D.L."/>
            <person name="Bohlmann J."/>
            <person name="van Vuuren H.J."/>
            <person name="Jones S.J."/>
            <person name="Pretorius I.S."/>
            <person name="Schmidt S.A."/>
            <person name="Borneman A.R."/>
        </authorList>
    </citation>
    <scope>NUCLEOTIDE SEQUENCE [LARGE SCALE GENOMIC DNA]</scope>
    <source>
        <strain evidence="9">cv. Chardonnay</strain>
        <tissue evidence="8">Leaf</tissue>
    </source>
</reference>
<protein>
    <submittedName>
        <fullName evidence="8">Putative leucine-rich repeat receptor-like protein kinase</fullName>
    </submittedName>
</protein>